<evidence type="ECO:0000256" key="3">
    <source>
        <dbReference type="ARBA" id="ARBA00022692"/>
    </source>
</evidence>
<gene>
    <name evidence="12" type="ORF">TEOVI_000916700</name>
</gene>
<evidence type="ECO:0000256" key="9">
    <source>
        <dbReference type="SAM" id="MobiDB-lite"/>
    </source>
</evidence>
<dbReference type="Proteomes" id="UP000195570">
    <property type="component" value="Unassembled WGS sequence"/>
</dbReference>
<dbReference type="PANTHER" id="PTHR21230:SF26">
    <property type="entry name" value="VESICLE TRANSPORT THROUGH INTERACTION WITH T-SNARES HOMOLOG 1A"/>
    <property type="match status" value="1"/>
</dbReference>
<dbReference type="Gene3D" id="1.20.58.400">
    <property type="entry name" value="t-snare proteins"/>
    <property type="match status" value="1"/>
</dbReference>
<feature type="compositionally biased region" description="Basic and acidic residues" evidence="9">
    <location>
        <begin position="108"/>
        <end position="118"/>
    </location>
</feature>
<dbReference type="EMBL" id="CZPT02000501">
    <property type="protein sequence ID" value="SCU66149.1"/>
    <property type="molecule type" value="Genomic_DNA"/>
</dbReference>
<dbReference type="GO" id="GO:0005789">
    <property type="term" value="C:endoplasmic reticulum membrane"/>
    <property type="evidence" value="ECO:0007669"/>
    <property type="project" value="TreeGrafter"/>
</dbReference>
<dbReference type="GO" id="GO:0005484">
    <property type="term" value="F:SNAP receptor activity"/>
    <property type="evidence" value="ECO:0007669"/>
    <property type="project" value="InterPro"/>
</dbReference>
<feature type="region of interest" description="Disordered" evidence="9">
    <location>
        <begin position="33"/>
        <end position="57"/>
    </location>
</feature>
<dbReference type="InterPro" id="IPR027027">
    <property type="entry name" value="GOSR2/Membrin/Bos1"/>
</dbReference>
<protein>
    <submittedName>
        <fullName evidence="12">Vesicle transport v-SNARE protein N-terminus, putative</fullName>
    </submittedName>
</protein>
<dbReference type="SUPFAM" id="SSF47661">
    <property type="entry name" value="t-snare proteins"/>
    <property type="match status" value="1"/>
</dbReference>
<feature type="region of interest" description="Disordered" evidence="9">
    <location>
        <begin position="108"/>
        <end position="133"/>
    </location>
</feature>
<dbReference type="RefSeq" id="XP_067077634.1">
    <property type="nucleotide sequence ID" value="XM_067221533.1"/>
</dbReference>
<comment type="similarity">
    <text evidence="1">Belongs to the VTI1 family.</text>
</comment>
<dbReference type="GO" id="GO:0031201">
    <property type="term" value="C:SNARE complex"/>
    <property type="evidence" value="ECO:0007669"/>
    <property type="project" value="TreeGrafter"/>
</dbReference>
<evidence type="ECO:0000313" key="12">
    <source>
        <dbReference type="EMBL" id="SCU66149.1"/>
    </source>
</evidence>
<feature type="domain" description="Vesicle transport v-SNARE N-terminal" evidence="11">
    <location>
        <begin position="1"/>
        <end position="107"/>
    </location>
</feature>
<evidence type="ECO:0000313" key="13">
    <source>
        <dbReference type="Proteomes" id="UP000195570"/>
    </source>
</evidence>
<evidence type="ECO:0000256" key="2">
    <source>
        <dbReference type="ARBA" id="ARBA00022448"/>
    </source>
</evidence>
<name>A0A1G4I378_TRYEQ</name>
<dbReference type="GeneID" id="92383101"/>
<comment type="caution">
    <text evidence="12">The sequence shown here is derived from an EMBL/GenBank/DDBJ whole genome shotgun (WGS) entry which is preliminary data.</text>
</comment>
<dbReference type="InterPro" id="IPR038407">
    <property type="entry name" value="v-SNARE_N_sf"/>
</dbReference>
<keyword evidence="3 10" id="KW-0812">Transmembrane</keyword>
<dbReference type="GO" id="GO:0006906">
    <property type="term" value="P:vesicle fusion"/>
    <property type="evidence" value="ECO:0007669"/>
    <property type="project" value="TreeGrafter"/>
</dbReference>
<dbReference type="VEuPathDB" id="TriTrypDB:TEOVI_000916700"/>
<dbReference type="Pfam" id="PF05008">
    <property type="entry name" value="V-SNARE"/>
    <property type="match status" value="1"/>
</dbReference>
<keyword evidence="5 10" id="KW-1133">Transmembrane helix</keyword>
<evidence type="ECO:0000256" key="8">
    <source>
        <dbReference type="ARBA" id="ARBA00046280"/>
    </source>
</evidence>
<accession>A0A1G4I378</accession>
<evidence type="ECO:0000256" key="1">
    <source>
        <dbReference type="ARBA" id="ARBA00006108"/>
    </source>
</evidence>
<dbReference type="InterPro" id="IPR007705">
    <property type="entry name" value="Vesicle_trsprt_v-SNARE_N"/>
</dbReference>
<organism evidence="12 13">
    <name type="scientific">Trypanosoma equiperdum</name>
    <dbReference type="NCBI Taxonomy" id="5694"/>
    <lineage>
        <taxon>Eukaryota</taxon>
        <taxon>Discoba</taxon>
        <taxon>Euglenozoa</taxon>
        <taxon>Kinetoplastea</taxon>
        <taxon>Metakinetoplastina</taxon>
        <taxon>Trypanosomatida</taxon>
        <taxon>Trypanosomatidae</taxon>
        <taxon>Trypanosoma</taxon>
    </lineage>
</organism>
<keyword evidence="6" id="KW-0175">Coiled coil</keyword>
<dbReference type="InterPro" id="IPR010989">
    <property type="entry name" value="SNARE"/>
</dbReference>
<dbReference type="PIRSF" id="PIRSF028865">
    <property type="entry name" value="Membrin-2"/>
    <property type="match status" value="1"/>
</dbReference>
<dbReference type="Gene3D" id="1.20.5.110">
    <property type="match status" value="1"/>
</dbReference>
<reference evidence="12" key="1">
    <citation type="submission" date="2016-09" db="EMBL/GenBank/DDBJ databases">
        <authorList>
            <person name="Hebert L."/>
            <person name="Moumen B."/>
        </authorList>
    </citation>
    <scope>NUCLEOTIDE SEQUENCE [LARGE SCALE GENOMIC DNA]</scope>
    <source>
        <strain evidence="12">OVI</strain>
    </source>
</reference>
<keyword evidence="2" id="KW-0813">Transport</keyword>
<feature type="compositionally biased region" description="Polar residues" evidence="9">
    <location>
        <begin position="47"/>
        <end position="57"/>
    </location>
</feature>
<dbReference type="GO" id="GO:0006886">
    <property type="term" value="P:intracellular protein transport"/>
    <property type="evidence" value="ECO:0007669"/>
    <property type="project" value="InterPro"/>
</dbReference>
<evidence type="ECO:0000256" key="7">
    <source>
        <dbReference type="ARBA" id="ARBA00023136"/>
    </source>
</evidence>
<keyword evidence="13" id="KW-1185">Reference proteome</keyword>
<evidence type="ECO:0000256" key="5">
    <source>
        <dbReference type="ARBA" id="ARBA00022989"/>
    </source>
</evidence>
<dbReference type="PANTHER" id="PTHR21230">
    <property type="entry name" value="VESICLE TRANSPORT V-SNARE PROTEIN VTI1-RELATED"/>
    <property type="match status" value="1"/>
</dbReference>
<sequence>MSSDLLREYENDFNETLKEANDVASRLQESLQRSGVSYQAPPAAGPQSRSQQCHSLQQSLTRLRELITNMSYESNEVEPASAKEEVKRRLEDYRGKLVALEKQLSRLRQESREADRTDLLGNGREMGDDGGSMEEHARMLGTTTKLKEGTGALQKAEALLHGTNELGLETLSVVRGQTETMKHIHGVVIDVDDDVTESRRIVHRMQQVARKQKLIMAGVIGMLVFTFLIIVFWK</sequence>
<dbReference type="GO" id="GO:0012507">
    <property type="term" value="C:ER to Golgi transport vesicle membrane"/>
    <property type="evidence" value="ECO:0007669"/>
    <property type="project" value="TreeGrafter"/>
</dbReference>
<dbReference type="GO" id="GO:0031902">
    <property type="term" value="C:late endosome membrane"/>
    <property type="evidence" value="ECO:0007669"/>
    <property type="project" value="TreeGrafter"/>
</dbReference>
<proteinExistence type="inferred from homology"/>
<dbReference type="GO" id="GO:0000149">
    <property type="term" value="F:SNARE binding"/>
    <property type="evidence" value="ECO:0007669"/>
    <property type="project" value="TreeGrafter"/>
</dbReference>
<evidence type="ECO:0000256" key="10">
    <source>
        <dbReference type="SAM" id="Phobius"/>
    </source>
</evidence>
<dbReference type="AlphaFoldDB" id="A0A1G4I378"/>
<keyword evidence="7 10" id="KW-0472">Membrane</keyword>
<evidence type="ECO:0000256" key="6">
    <source>
        <dbReference type="ARBA" id="ARBA00023054"/>
    </source>
</evidence>
<feature type="transmembrane region" description="Helical" evidence="10">
    <location>
        <begin position="214"/>
        <end position="233"/>
    </location>
</feature>
<comment type="subcellular location">
    <subcellularLocation>
        <location evidence="8">Endomembrane system</location>
        <topology evidence="8">Single-pass type IV membrane protein</topology>
    </subcellularLocation>
</comment>
<dbReference type="GO" id="GO:0005794">
    <property type="term" value="C:Golgi apparatus"/>
    <property type="evidence" value="ECO:0007669"/>
    <property type="project" value="InterPro"/>
</dbReference>
<dbReference type="SUPFAM" id="SSF58038">
    <property type="entry name" value="SNARE fusion complex"/>
    <property type="match status" value="1"/>
</dbReference>
<evidence type="ECO:0000259" key="11">
    <source>
        <dbReference type="Pfam" id="PF05008"/>
    </source>
</evidence>
<evidence type="ECO:0000256" key="4">
    <source>
        <dbReference type="ARBA" id="ARBA00022927"/>
    </source>
</evidence>
<keyword evidence="4" id="KW-0653">Protein transport</keyword>